<dbReference type="EMBL" id="JAIWYP010000015">
    <property type="protein sequence ID" value="KAH3702614.1"/>
    <property type="molecule type" value="Genomic_DNA"/>
</dbReference>
<evidence type="ECO:0000313" key="2">
    <source>
        <dbReference type="Proteomes" id="UP000828390"/>
    </source>
</evidence>
<reference evidence="1" key="1">
    <citation type="journal article" date="2019" name="bioRxiv">
        <title>The Genome of the Zebra Mussel, Dreissena polymorpha: A Resource for Invasive Species Research.</title>
        <authorList>
            <person name="McCartney M.A."/>
            <person name="Auch B."/>
            <person name="Kono T."/>
            <person name="Mallez S."/>
            <person name="Zhang Y."/>
            <person name="Obille A."/>
            <person name="Becker A."/>
            <person name="Abrahante J.E."/>
            <person name="Garbe J."/>
            <person name="Badalamenti J.P."/>
            <person name="Herman A."/>
            <person name="Mangelson H."/>
            <person name="Liachko I."/>
            <person name="Sullivan S."/>
            <person name="Sone E.D."/>
            <person name="Koren S."/>
            <person name="Silverstein K.A.T."/>
            <person name="Beckman K.B."/>
            <person name="Gohl D.M."/>
        </authorList>
    </citation>
    <scope>NUCLEOTIDE SEQUENCE</scope>
    <source>
        <strain evidence="1">Duluth1</strain>
        <tissue evidence="1">Whole animal</tissue>
    </source>
</reference>
<proteinExistence type="predicted"/>
<accession>A0A9D3YKU8</accession>
<sequence length="51" mass="5483">MVINSGTGNTGDCLIYKNQGFQWQSCASESNLKEVCSNKPTTGPTHYSGVE</sequence>
<evidence type="ECO:0000313" key="1">
    <source>
        <dbReference type="EMBL" id="KAH3702614.1"/>
    </source>
</evidence>
<comment type="caution">
    <text evidence="1">The sequence shown here is derived from an EMBL/GenBank/DDBJ whole genome shotgun (WGS) entry which is preliminary data.</text>
</comment>
<protein>
    <submittedName>
        <fullName evidence="1">Uncharacterized protein</fullName>
    </submittedName>
</protein>
<dbReference type="AlphaFoldDB" id="A0A9D3YKU8"/>
<name>A0A9D3YKU8_DREPO</name>
<gene>
    <name evidence="1" type="ORF">DPMN_077638</name>
</gene>
<dbReference type="Proteomes" id="UP000828390">
    <property type="component" value="Unassembled WGS sequence"/>
</dbReference>
<organism evidence="1 2">
    <name type="scientific">Dreissena polymorpha</name>
    <name type="common">Zebra mussel</name>
    <name type="synonym">Mytilus polymorpha</name>
    <dbReference type="NCBI Taxonomy" id="45954"/>
    <lineage>
        <taxon>Eukaryota</taxon>
        <taxon>Metazoa</taxon>
        <taxon>Spiralia</taxon>
        <taxon>Lophotrochozoa</taxon>
        <taxon>Mollusca</taxon>
        <taxon>Bivalvia</taxon>
        <taxon>Autobranchia</taxon>
        <taxon>Heteroconchia</taxon>
        <taxon>Euheterodonta</taxon>
        <taxon>Imparidentia</taxon>
        <taxon>Neoheterodontei</taxon>
        <taxon>Myida</taxon>
        <taxon>Dreissenoidea</taxon>
        <taxon>Dreissenidae</taxon>
        <taxon>Dreissena</taxon>
    </lineage>
</organism>
<keyword evidence="2" id="KW-1185">Reference proteome</keyword>
<reference evidence="1" key="2">
    <citation type="submission" date="2020-11" db="EMBL/GenBank/DDBJ databases">
        <authorList>
            <person name="McCartney M.A."/>
            <person name="Auch B."/>
            <person name="Kono T."/>
            <person name="Mallez S."/>
            <person name="Becker A."/>
            <person name="Gohl D.M."/>
            <person name="Silverstein K.A.T."/>
            <person name="Koren S."/>
            <person name="Bechman K.B."/>
            <person name="Herman A."/>
            <person name="Abrahante J.E."/>
            <person name="Garbe J."/>
        </authorList>
    </citation>
    <scope>NUCLEOTIDE SEQUENCE</scope>
    <source>
        <strain evidence="1">Duluth1</strain>
        <tissue evidence="1">Whole animal</tissue>
    </source>
</reference>